<gene>
    <name evidence="1" type="ORF">H480_27901</name>
</gene>
<feature type="non-terminal residue" evidence="1">
    <location>
        <position position="1"/>
    </location>
</feature>
<protein>
    <submittedName>
        <fullName evidence="1">MarR family transcriptional regulator</fullName>
    </submittedName>
</protein>
<comment type="caution">
    <text evidence="1">The sequence shown here is derived from an EMBL/GenBank/DDBJ whole genome shotgun (WGS) entry which is preliminary data.</text>
</comment>
<dbReference type="EMBL" id="AOUO01000433">
    <property type="protein sequence ID" value="EOD65230.1"/>
    <property type="molecule type" value="Genomic_DNA"/>
</dbReference>
<name>R1HNW3_9PSEU</name>
<sequence length="56" mass="6000">RLAVTAAAAERMAAWRRARTGLVADALARLSEEDTAAIEQALPSLEKLVGILKEQP</sequence>
<organism evidence="1 2">
    <name type="scientific">Amycolatopsis vancoresmycina DSM 44592</name>
    <dbReference type="NCBI Taxonomy" id="1292037"/>
    <lineage>
        <taxon>Bacteria</taxon>
        <taxon>Bacillati</taxon>
        <taxon>Actinomycetota</taxon>
        <taxon>Actinomycetes</taxon>
        <taxon>Pseudonocardiales</taxon>
        <taxon>Pseudonocardiaceae</taxon>
        <taxon>Amycolatopsis</taxon>
    </lineage>
</organism>
<dbReference type="eggNOG" id="COG1846">
    <property type="taxonomic scope" value="Bacteria"/>
</dbReference>
<proteinExistence type="predicted"/>
<keyword evidence="2" id="KW-1185">Reference proteome</keyword>
<dbReference type="Proteomes" id="UP000014139">
    <property type="component" value="Unassembled WGS sequence"/>
</dbReference>
<evidence type="ECO:0000313" key="1">
    <source>
        <dbReference type="EMBL" id="EOD65230.1"/>
    </source>
</evidence>
<evidence type="ECO:0000313" key="2">
    <source>
        <dbReference type="Proteomes" id="UP000014139"/>
    </source>
</evidence>
<dbReference type="PATRIC" id="fig|1292037.4.peg.5263"/>
<reference evidence="1 2" key="1">
    <citation type="submission" date="2013-02" db="EMBL/GenBank/DDBJ databases">
        <title>Draft genome sequence of Amycolatopsis vancoresmycina strain DSM 44592T.</title>
        <authorList>
            <person name="Kumar S."/>
            <person name="Kaur N."/>
            <person name="Kaur C."/>
            <person name="Raghava G.P.S."/>
            <person name="Mayilraj S."/>
        </authorList>
    </citation>
    <scope>NUCLEOTIDE SEQUENCE [LARGE SCALE GENOMIC DNA]</scope>
    <source>
        <strain evidence="1 2">DSM 44592</strain>
    </source>
</reference>
<dbReference type="AlphaFoldDB" id="R1HNW3"/>
<accession>R1HNW3</accession>